<organism evidence="2 3">
    <name type="scientific">Symbiodinium necroappetens</name>
    <dbReference type="NCBI Taxonomy" id="1628268"/>
    <lineage>
        <taxon>Eukaryota</taxon>
        <taxon>Sar</taxon>
        <taxon>Alveolata</taxon>
        <taxon>Dinophyceae</taxon>
        <taxon>Suessiales</taxon>
        <taxon>Symbiodiniaceae</taxon>
        <taxon>Symbiodinium</taxon>
    </lineage>
</organism>
<dbReference type="GO" id="GO:0004749">
    <property type="term" value="F:ribose phosphate diphosphokinase activity"/>
    <property type="evidence" value="ECO:0007669"/>
    <property type="project" value="TreeGrafter"/>
</dbReference>
<dbReference type="AlphaFoldDB" id="A0A813C8E4"/>
<reference evidence="2" key="1">
    <citation type="submission" date="2021-02" db="EMBL/GenBank/DDBJ databases">
        <authorList>
            <person name="Dougan E. K."/>
            <person name="Rhodes N."/>
            <person name="Thang M."/>
            <person name="Chan C."/>
        </authorList>
    </citation>
    <scope>NUCLEOTIDE SEQUENCE</scope>
</reference>
<name>A0A813C8E4_9DINO</name>
<comment type="similarity">
    <text evidence="1">Belongs to the ribose-phosphate pyrophosphokinase family.</text>
</comment>
<dbReference type="Gene3D" id="3.40.50.2020">
    <property type="match status" value="1"/>
</dbReference>
<dbReference type="GO" id="GO:0006164">
    <property type="term" value="P:purine nucleotide biosynthetic process"/>
    <property type="evidence" value="ECO:0007669"/>
    <property type="project" value="TreeGrafter"/>
</dbReference>
<dbReference type="InterPro" id="IPR005946">
    <property type="entry name" value="Rib-P_diPkinase"/>
</dbReference>
<dbReference type="CDD" id="cd06223">
    <property type="entry name" value="PRTases_typeI"/>
    <property type="match status" value="1"/>
</dbReference>
<evidence type="ECO:0000313" key="3">
    <source>
        <dbReference type="Proteomes" id="UP000601435"/>
    </source>
</evidence>
<proteinExistence type="inferred from homology"/>
<evidence type="ECO:0000256" key="1">
    <source>
        <dbReference type="ARBA" id="ARBA00006478"/>
    </source>
</evidence>
<accession>A0A813C8E4</accession>
<dbReference type="PANTHER" id="PTHR10210">
    <property type="entry name" value="RIBOSE-PHOSPHATE DIPHOSPHOKINASE FAMILY MEMBER"/>
    <property type="match status" value="1"/>
</dbReference>
<dbReference type="InterPro" id="IPR000836">
    <property type="entry name" value="PRTase_dom"/>
</dbReference>
<dbReference type="GO" id="GO:0002189">
    <property type="term" value="C:ribose phosphate diphosphokinase complex"/>
    <property type="evidence" value="ECO:0007669"/>
    <property type="project" value="TreeGrafter"/>
</dbReference>
<dbReference type="GO" id="GO:0006015">
    <property type="term" value="P:5-phosphoribose 1-diphosphate biosynthetic process"/>
    <property type="evidence" value="ECO:0007669"/>
    <property type="project" value="TreeGrafter"/>
</dbReference>
<dbReference type="SUPFAM" id="SSF53271">
    <property type="entry name" value="PRTase-like"/>
    <property type="match status" value="1"/>
</dbReference>
<sequence>MGDDSDDDNVVDDVVADEDGAYHCYESSPSSVAQGMAKMLCAPLAIFSRQRRRPNEPTEVDLVGEVQGKTCIVVDDIADTADTLCQAADKLKARGASAVLGAVVHGILSDPACESIMASQLETVFV</sequence>
<dbReference type="OrthoDB" id="413572at2759"/>
<dbReference type="GO" id="GO:0005737">
    <property type="term" value="C:cytoplasm"/>
    <property type="evidence" value="ECO:0007669"/>
    <property type="project" value="TreeGrafter"/>
</dbReference>
<dbReference type="InterPro" id="IPR029057">
    <property type="entry name" value="PRTase-like"/>
</dbReference>
<dbReference type="Pfam" id="PF14572">
    <property type="entry name" value="Pribosyl_synth"/>
    <property type="match status" value="1"/>
</dbReference>
<gene>
    <name evidence="2" type="primary">prs</name>
    <name evidence="2" type="ORF">SNEC2469_LOCUS33757</name>
</gene>
<protein>
    <submittedName>
        <fullName evidence="2">Prs protein</fullName>
    </submittedName>
</protein>
<keyword evidence="3" id="KW-1185">Reference proteome</keyword>
<dbReference type="GO" id="GO:0000287">
    <property type="term" value="F:magnesium ion binding"/>
    <property type="evidence" value="ECO:0007669"/>
    <property type="project" value="InterPro"/>
</dbReference>
<dbReference type="PANTHER" id="PTHR10210:SF41">
    <property type="entry name" value="RIBOSE-PHOSPHATE PYROPHOSPHOKINASE 1, CHLOROPLASTIC"/>
    <property type="match status" value="1"/>
</dbReference>
<dbReference type="EMBL" id="CAJNJA010090363">
    <property type="protein sequence ID" value="CAE7940078.1"/>
    <property type="molecule type" value="Genomic_DNA"/>
</dbReference>
<dbReference type="Proteomes" id="UP000601435">
    <property type="component" value="Unassembled WGS sequence"/>
</dbReference>
<evidence type="ECO:0000313" key="2">
    <source>
        <dbReference type="EMBL" id="CAE7940078.1"/>
    </source>
</evidence>
<comment type="caution">
    <text evidence="2">The sequence shown here is derived from an EMBL/GenBank/DDBJ whole genome shotgun (WGS) entry which is preliminary data.</text>
</comment>